<feature type="domain" description="Secretion system C-terminal sorting" evidence="2">
    <location>
        <begin position="1479"/>
        <end position="1541"/>
    </location>
</feature>
<dbReference type="Proteomes" id="UP000308713">
    <property type="component" value="Unassembled WGS sequence"/>
</dbReference>
<dbReference type="GO" id="GO:0005975">
    <property type="term" value="P:carbohydrate metabolic process"/>
    <property type="evidence" value="ECO:0007669"/>
    <property type="project" value="UniProtKB-ARBA"/>
</dbReference>
<organism evidence="3 4">
    <name type="scientific">Allotamlana fucoidanivorans</name>
    <dbReference type="NCBI Taxonomy" id="2583814"/>
    <lineage>
        <taxon>Bacteria</taxon>
        <taxon>Pseudomonadati</taxon>
        <taxon>Bacteroidota</taxon>
        <taxon>Flavobacteriia</taxon>
        <taxon>Flavobacteriales</taxon>
        <taxon>Flavobacteriaceae</taxon>
        <taxon>Allotamlana</taxon>
    </lineage>
</organism>
<accession>A0A5C4SNK5</accession>
<comment type="caution">
    <text evidence="3">The sequence shown here is derived from an EMBL/GenBank/DDBJ whole genome shotgun (WGS) entry which is preliminary data.</text>
</comment>
<keyword evidence="1" id="KW-0732">Signal</keyword>
<dbReference type="RefSeq" id="WP_139696125.1">
    <property type="nucleotide sequence ID" value="NZ_CP074074.1"/>
</dbReference>
<dbReference type="Pfam" id="PF18962">
    <property type="entry name" value="Por_Secre_tail"/>
    <property type="match status" value="1"/>
</dbReference>
<dbReference type="Gene3D" id="2.60.120.200">
    <property type="match status" value="1"/>
</dbReference>
<dbReference type="InterPro" id="IPR013320">
    <property type="entry name" value="ConA-like_dom_sf"/>
</dbReference>
<dbReference type="GO" id="GO:0005509">
    <property type="term" value="F:calcium ion binding"/>
    <property type="evidence" value="ECO:0007669"/>
    <property type="project" value="InterPro"/>
</dbReference>
<evidence type="ECO:0000259" key="2">
    <source>
        <dbReference type="Pfam" id="PF18962"/>
    </source>
</evidence>
<dbReference type="SUPFAM" id="SSF49899">
    <property type="entry name" value="Concanavalin A-like lectins/glucanases"/>
    <property type="match status" value="1"/>
</dbReference>
<evidence type="ECO:0000256" key="1">
    <source>
        <dbReference type="ARBA" id="ARBA00022729"/>
    </source>
</evidence>
<dbReference type="OrthoDB" id="9757809at2"/>
<keyword evidence="4" id="KW-1185">Reference proteome</keyword>
<reference evidence="3 4" key="1">
    <citation type="submission" date="2019-05" db="EMBL/GenBank/DDBJ databases">
        <title>Tamlana fucoidanivorans sp. nov., isolated from the surface of algae collected from Fujian province in China.</title>
        <authorList>
            <person name="Li J."/>
        </authorList>
    </citation>
    <scope>NUCLEOTIDE SEQUENCE [LARGE SCALE GENOMIC DNA]</scope>
    <source>
        <strain evidence="3 4">CW2-9</strain>
    </source>
</reference>
<gene>
    <name evidence="3" type="ORF">FGF67_06945</name>
</gene>
<protein>
    <submittedName>
        <fullName evidence="3">T9SS type A sorting domain-containing protein</fullName>
    </submittedName>
</protein>
<dbReference type="NCBIfam" id="TIGR04183">
    <property type="entry name" value="Por_Secre_tail"/>
    <property type="match status" value="1"/>
</dbReference>
<dbReference type="SUPFAM" id="SSF103647">
    <property type="entry name" value="TSP type-3 repeat"/>
    <property type="match status" value="1"/>
</dbReference>
<dbReference type="InterPro" id="IPR028974">
    <property type="entry name" value="TSP_type-3_rpt"/>
</dbReference>
<dbReference type="GO" id="GO:0004553">
    <property type="term" value="F:hydrolase activity, hydrolyzing O-glycosyl compounds"/>
    <property type="evidence" value="ECO:0007669"/>
    <property type="project" value="UniProtKB-ARBA"/>
</dbReference>
<evidence type="ECO:0000313" key="4">
    <source>
        <dbReference type="Proteomes" id="UP000308713"/>
    </source>
</evidence>
<proteinExistence type="predicted"/>
<name>A0A5C4SNK5_9FLAO</name>
<dbReference type="InterPro" id="IPR026444">
    <property type="entry name" value="Secre_tail"/>
</dbReference>
<evidence type="ECO:0000313" key="3">
    <source>
        <dbReference type="EMBL" id="TNJ44894.1"/>
    </source>
</evidence>
<sequence>MKITTYIVALWVAIVPVNLISQNIGEKVLLPIEVLGAEGTIEEINLTLSQEQANQAKYIWLQINNLGYQNKASVKINNEDWYDLNHDSCRIQSPEKERGGMAHGGHSTIRLSIPAVGIISGLNTIKFRFNKSDAISNGFRIVQLNLFDVGGAKILDDSFFEEDDPMLWEGPYTDASNIQAGKDLWYYAELKSNYLDPGVEGFWYGYKLPGQGSIKAKCASCHTQDGRDLEIFSYSNKSIIERAKFHMLTEEEGKQIASYIRSLSAEHDNVNRYGRPWNPPYQPGPDLANKPIEQWAAGAGLDAVLEADKDMLDHMFPNGVTQETVYDRFDSDKMVDRTLLPLAIQFPDWKHWLPMIHPMDAYSKDNFWEDPVAHGGRYNIYPKKGYRDFRNYLEAVPPANRTPNDLMQKNRDFWYHYRFFLAVKSNGDSSLSEHWREPLSLATSKLGEGIPREFAATSLARLMAVQYFELMNEFNLQDKAHWFAKPEDQPATRQWFGENYQVFEVPPHFQACVSESELPINDGYNIVGNCLFFHGQSEATGAYESTNWYHLQLIVNGGNGMVSHNSPMDYNYHPDFIMKASSTSGIYEPLRYYHSMNAMYQFRSWSGATTPNNGKGFRIRVQGPWHIIGRTDSNQLNNFAPSVWPTFLDRIEEGMSKWVLNAQLRQFLTEVRKPENNLENWNRLPNGGSNELDYESKKTEDLQDMTYFVGLDYHADKFYYLFPEFAKLGVDCQILEEMIDWCSEAWPNIDWERFRSTGQLQLDFITNQSEDCSLNATKIIAQTANEGDFPVFEWWIDESKVINNSSELDITEVRPGAKIKCRVTSSKSCISNSWIEKEMVLASKDYSISVSKNDAEWQPLKNAIACIGDELNLKITPELQNPIFWLDASDVRNDGTKPEEGELIAVWKNKSASGYSMPYQSNYNLRPTYSNNGMNGKPAIMFGMNDSDGLPLFLTNNDDVLDGDWSMVVTGKYYVTSHGDWNALLGNEDENTGFAFYIDRRGNGGRIRTKINGSQEHGRVYEDGSAFATIISKQGGKIKVYINGRLEEEVEATSSAITNLRTFYLGQRDGGNAGGSWYHRGPISEVLFYDYVLSNKQRHYLEGYVMHKWDLVQEMPLDHVYKENSPLYLNLNTPKGEELVFDLKNQEHRVVISDASDFGEYAFKRPSCSDINAVFNVKDMEQLNDDVIKYSVNNKKFKIGASTLIKEGSFLELDVNYEINGGYQWETPTGELLQLNTSPAPILISLGNNADIWKLHLKQNTEVCISDDIVYEFTILVEDLPHGERDDDNDGVKNDLDKCPETLPGTIVDARGCLMINTNNFTVESIGESCVGKNNGRIAINAMQPLSYALSLNNSEPQDFNEPQSHVVEGLNPGVYSVCISVAEEPSYQQCFNVVVDAAEEITGKSVTIKNGSVVTQSVEITSGTAPYTIAINGEALLTTYSSTFEIDVDHGDEVAITSQLDCEGSILNTADLTSYFSVYPNPTQDVLNIVIPNIDLKEVKVDVFNALQQKVASGIYKVYSNGIRVSFKDVPTGIYFVRLDLRKPINLKVIKQ</sequence>
<dbReference type="EMBL" id="VDCS01000006">
    <property type="protein sequence ID" value="TNJ44894.1"/>
    <property type="molecule type" value="Genomic_DNA"/>
</dbReference>